<name>A0A1C4ZBP5_9ACTN</name>
<dbReference type="SUPFAM" id="SSF53448">
    <property type="entry name" value="Nucleotide-diphospho-sugar transferases"/>
    <property type="match status" value="1"/>
</dbReference>
<dbReference type="EMBL" id="FMCX01000005">
    <property type="protein sequence ID" value="SCF30365.1"/>
    <property type="molecule type" value="Genomic_DNA"/>
</dbReference>
<feature type="transmembrane region" description="Helical" evidence="1">
    <location>
        <begin position="241"/>
        <end position="265"/>
    </location>
</feature>
<sequence length="335" mass="35956">MVDLFIPVRAEPSAQLEQAVRTAENLAGPAGVSVYIVCGADDDTTRGRLSHLLHRAEGVQLAEVPTCAPKARAMNEVVRRSSAAWIGFLDVDVAVSAAELMSALDEAEQGRLDYAEFVELSAGPGRVTRLLNMQSVLFQMANTYLGERLGGRYFASSGLLLRRSFVDRVGRWPEDGCEEGYRWSLTAAGHPQHGLTSRVPAYGRPAAGLRHALRQRRRWYQGQLHAAVDCLRPGYPSRGRLLGLLGGVSLLAQAGWTASFALGVTSRRARRVFALLGLLEAVRLVVAVPLGGAAPPGRGRDIAAFLAFELVEGLTVLSAVVPASPAGGWRPTQRG</sequence>
<dbReference type="STRING" id="262898.GA0070564_105283"/>
<evidence type="ECO:0000313" key="3">
    <source>
        <dbReference type="Proteomes" id="UP000199504"/>
    </source>
</evidence>
<keyword evidence="1" id="KW-0472">Membrane</keyword>
<evidence type="ECO:0000256" key="1">
    <source>
        <dbReference type="SAM" id="Phobius"/>
    </source>
</evidence>
<dbReference type="GO" id="GO:0016740">
    <property type="term" value="F:transferase activity"/>
    <property type="evidence" value="ECO:0007669"/>
    <property type="project" value="UniProtKB-KW"/>
</dbReference>
<protein>
    <submittedName>
        <fullName evidence="2">Glycosyltransferase like family 2</fullName>
    </submittedName>
</protein>
<dbReference type="Gene3D" id="3.90.550.10">
    <property type="entry name" value="Spore Coat Polysaccharide Biosynthesis Protein SpsA, Chain A"/>
    <property type="match status" value="1"/>
</dbReference>
<keyword evidence="1" id="KW-1133">Transmembrane helix</keyword>
<proteinExistence type="predicted"/>
<dbReference type="Proteomes" id="UP000199504">
    <property type="component" value="Unassembled WGS sequence"/>
</dbReference>
<keyword evidence="2" id="KW-0808">Transferase</keyword>
<dbReference type="InterPro" id="IPR029044">
    <property type="entry name" value="Nucleotide-diphossugar_trans"/>
</dbReference>
<evidence type="ECO:0000313" key="2">
    <source>
        <dbReference type="EMBL" id="SCF30365.1"/>
    </source>
</evidence>
<keyword evidence="1" id="KW-0812">Transmembrane</keyword>
<gene>
    <name evidence="2" type="ORF">GA0070564_105283</name>
</gene>
<keyword evidence="3" id="KW-1185">Reference proteome</keyword>
<dbReference type="AlphaFoldDB" id="A0A1C4ZBP5"/>
<organism evidence="2 3">
    <name type="scientific">Micromonospora mirobrigensis</name>
    <dbReference type="NCBI Taxonomy" id="262898"/>
    <lineage>
        <taxon>Bacteria</taxon>
        <taxon>Bacillati</taxon>
        <taxon>Actinomycetota</taxon>
        <taxon>Actinomycetes</taxon>
        <taxon>Micromonosporales</taxon>
        <taxon>Micromonosporaceae</taxon>
        <taxon>Micromonospora</taxon>
    </lineage>
</organism>
<accession>A0A1C4ZBP5</accession>
<reference evidence="3" key="1">
    <citation type="submission" date="2016-06" db="EMBL/GenBank/DDBJ databases">
        <authorList>
            <person name="Varghese N."/>
            <person name="Submissions Spin"/>
        </authorList>
    </citation>
    <scope>NUCLEOTIDE SEQUENCE [LARGE SCALE GENOMIC DNA]</scope>
    <source>
        <strain evidence="3">DSM 44830</strain>
    </source>
</reference>